<dbReference type="Pfam" id="PF00589">
    <property type="entry name" value="Phage_integrase"/>
    <property type="match status" value="1"/>
</dbReference>
<evidence type="ECO:0000313" key="12">
    <source>
        <dbReference type="EMBL" id="QIV88414.1"/>
    </source>
</evidence>
<dbReference type="InterPro" id="IPR044068">
    <property type="entry name" value="CB"/>
</dbReference>
<comment type="subunit">
    <text evidence="9">Forms a cyclic heterotetrameric complex composed of two molecules of XerC and two molecules of XerD.</text>
</comment>
<feature type="active site" evidence="9">
    <location>
        <position position="306"/>
    </location>
</feature>
<keyword evidence="3 9" id="KW-0132">Cell division</keyword>
<dbReference type="GO" id="GO:0006313">
    <property type="term" value="P:DNA transposition"/>
    <property type="evidence" value="ECO:0007669"/>
    <property type="project" value="UniProtKB-UniRule"/>
</dbReference>
<dbReference type="InterPro" id="IPR011010">
    <property type="entry name" value="DNA_brk_join_enz"/>
</dbReference>
<dbReference type="SUPFAM" id="SSF56349">
    <property type="entry name" value="DNA breaking-rejoining enzymes"/>
    <property type="match status" value="1"/>
</dbReference>
<keyword evidence="2 9" id="KW-0963">Cytoplasm</keyword>
<dbReference type="Gene3D" id="1.10.150.130">
    <property type="match status" value="1"/>
</dbReference>
<dbReference type="InterPro" id="IPR010998">
    <property type="entry name" value="Integrase_recombinase_N"/>
</dbReference>
<proteinExistence type="inferred from homology"/>
<sequence length="334" mass="37260">MVMKQESASKQTAGPSAKFSEPVADYLEYLQRERGRSENTLRAYDVDLRNLGQFLKERAADPALKQVSVDMLRDWLAYLHESDVSRTTLARRISAVKNFFAWALKHELIEADPALRLAAPKKERRLPHVLQPSQIDRLLSDETVASEGTSNVNGDEDEQVNDPKSLAIQCRDKVIAELLYASGLRISELVALDIADVDFERRTLRVLGKGNKERVVPFGKPAERVIIDWIRSHRRILASESAGDALLVGVRGSRLNVRQAREVIATALRLLGDTSASGPHALRHTVATHLLDGGADLRAVQEFLGHASLATTQLYTHVSVDRLRQSYRQAHPRA</sequence>
<dbReference type="GO" id="GO:0009037">
    <property type="term" value="F:tyrosine-based site-specific recombinase activity"/>
    <property type="evidence" value="ECO:0007669"/>
    <property type="project" value="UniProtKB-UniRule"/>
</dbReference>
<evidence type="ECO:0000256" key="2">
    <source>
        <dbReference type="ARBA" id="ARBA00022490"/>
    </source>
</evidence>
<accession>A0A6H0SM84</accession>
<organism evidence="12 13">
    <name type="scientific">Glutamicibacter mishrai</name>
    <dbReference type="NCBI Taxonomy" id="1775880"/>
    <lineage>
        <taxon>Bacteria</taxon>
        <taxon>Bacillati</taxon>
        <taxon>Actinomycetota</taxon>
        <taxon>Actinomycetes</taxon>
        <taxon>Micrococcales</taxon>
        <taxon>Micrococcaceae</taxon>
        <taxon>Glutamicibacter</taxon>
    </lineage>
</organism>
<dbReference type="PROSITE" id="PS51900">
    <property type="entry name" value="CB"/>
    <property type="match status" value="1"/>
</dbReference>
<keyword evidence="6 9" id="KW-0238">DNA-binding</keyword>
<evidence type="ECO:0000256" key="3">
    <source>
        <dbReference type="ARBA" id="ARBA00022618"/>
    </source>
</evidence>
<dbReference type="InterPro" id="IPR050090">
    <property type="entry name" value="Tyrosine_recombinase_XerCD"/>
</dbReference>
<evidence type="ECO:0000256" key="5">
    <source>
        <dbReference type="ARBA" id="ARBA00022908"/>
    </source>
</evidence>
<feature type="active site" description="O-(3'-phospho-DNA)-tyrosine intermediate" evidence="9">
    <location>
        <position position="315"/>
    </location>
</feature>
<feature type="domain" description="Tyr recombinase" evidence="10">
    <location>
        <begin position="125"/>
        <end position="328"/>
    </location>
</feature>
<dbReference type="GO" id="GO:0007059">
    <property type="term" value="P:chromosome segregation"/>
    <property type="evidence" value="ECO:0007669"/>
    <property type="project" value="UniProtKB-UniRule"/>
</dbReference>
<keyword evidence="5 9" id="KW-0229">DNA integration</keyword>
<evidence type="ECO:0000256" key="6">
    <source>
        <dbReference type="ARBA" id="ARBA00023125"/>
    </source>
</evidence>
<dbReference type="AlphaFoldDB" id="A0A6H0SM84"/>
<evidence type="ECO:0000256" key="7">
    <source>
        <dbReference type="ARBA" id="ARBA00023172"/>
    </source>
</evidence>
<dbReference type="InterPro" id="IPR023009">
    <property type="entry name" value="Tyrosine_recombinase_XerC/XerD"/>
</dbReference>
<reference evidence="12 13" key="1">
    <citation type="submission" date="2018-09" db="EMBL/GenBank/DDBJ databases">
        <title>Glutamicibacter mishrai S5-52T (LMG 29155T = KCTC 39846T).</title>
        <authorList>
            <person name="Das S.K."/>
        </authorList>
    </citation>
    <scope>NUCLEOTIDE SEQUENCE [LARGE SCALE GENOMIC DNA]</scope>
    <source>
        <strain evidence="12 13">S5-52</strain>
    </source>
</reference>
<evidence type="ECO:0000259" key="11">
    <source>
        <dbReference type="PROSITE" id="PS51900"/>
    </source>
</evidence>
<dbReference type="CDD" id="cd00798">
    <property type="entry name" value="INT_XerDC_C"/>
    <property type="match status" value="1"/>
</dbReference>
<keyword evidence="7 9" id="KW-0233">DNA recombination</keyword>
<dbReference type="PANTHER" id="PTHR30349:SF77">
    <property type="entry name" value="TYROSINE RECOMBINASE XERC"/>
    <property type="match status" value="1"/>
</dbReference>
<dbReference type="GO" id="GO:0005737">
    <property type="term" value="C:cytoplasm"/>
    <property type="evidence" value="ECO:0007669"/>
    <property type="project" value="UniProtKB-SubCell"/>
</dbReference>
<comment type="subcellular location">
    <subcellularLocation>
        <location evidence="1 9">Cytoplasm</location>
    </subcellularLocation>
</comment>
<keyword evidence="13" id="KW-1185">Reference proteome</keyword>
<evidence type="ECO:0000313" key="13">
    <source>
        <dbReference type="Proteomes" id="UP000502331"/>
    </source>
</evidence>
<feature type="domain" description="Core-binding (CB)" evidence="11">
    <location>
        <begin position="17"/>
        <end position="104"/>
    </location>
</feature>
<evidence type="ECO:0000256" key="8">
    <source>
        <dbReference type="ARBA" id="ARBA00023306"/>
    </source>
</evidence>
<comment type="similarity">
    <text evidence="9">Belongs to the 'phage' integrase family. XerC subfamily.</text>
</comment>
<feature type="active site" evidence="9">
    <location>
        <position position="209"/>
    </location>
</feature>
<dbReference type="Pfam" id="PF02899">
    <property type="entry name" value="Phage_int_SAM_1"/>
    <property type="match status" value="1"/>
</dbReference>
<dbReference type="InterPro" id="IPR002104">
    <property type="entry name" value="Integrase_catalytic"/>
</dbReference>
<evidence type="ECO:0000256" key="1">
    <source>
        <dbReference type="ARBA" id="ARBA00004496"/>
    </source>
</evidence>
<dbReference type="InterPro" id="IPR004107">
    <property type="entry name" value="Integrase_SAM-like_N"/>
</dbReference>
<feature type="active site" evidence="9">
    <location>
        <position position="185"/>
    </location>
</feature>
<dbReference type="InterPro" id="IPR013762">
    <property type="entry name" value="Integrase-like_cat_sf"/>
</dbReference>
<dbReference type="PROSITE" id="PS51898">
    <property type="entry name" value="TYR_RECOMBINASE"/>
    <property type="match status" value="1"/>
</dbReference>
<evidence type="ECO:0000256" key="4">
    <source>
        <dbReference type="ARBA" id="ARBA00022829"/>
    </source>
</evidence>
<feature type="active site" evidence="9">
    <location>
        <position position="280"/>
    </location>
</feature>
<dbReference type="Proteomes" id="UP000502331">
    <property type="component" value="Chromosome"/>
</dbReference>
<dbReference type="PANTHER" id="PTHR30349">
    <property type="entry name" value="PHAGE INTEGRASE-RELATED"/>
    <property type="match status" value="1"/>
</dbReference>
<feature type="active site" evidence="9">
    <location>
        <position position="283"/>
    </location>
</feature>
<dbReference type="NCBIfam" id="NF001399">
    <property type="entry name" value="PRK00283.1"/>
    <property type="match status" value="1"/>
</dbReference>
<dbReference type="GO" id="GO:0051301">
    <property type="term" value="P:cell division"/>
    <property type="evidence" value="ECO:0007669"/>
    <property type="project" value="UniProtKB-KW"/>
</dbReference>
<dbReference type="EMBL" id="CP032549">
    <property type="protein sequence ID" value="QIV88414.1"/>
    <property type="molecule type" value="Genomic_DNA"/>
</dbReference>
<comment type="function">
    <text evidence="9">Site-specific tyrosine recombinase, which acts by catalyzing the cutting and rejoining of the recombining DNA molecules. The XerC-XerD complex is essential to convert dimers of the bacterial chromosome into monomers to permit their segregation at cell division. It also contributes to the segregational stability of plasmids.</text>
</comment>
<evidence type="ECO:0000256" key="9">
    <source>
        <dbReference type="HAMAP-Rule" id="MF_01808"/>
    </source>
</evidence>
<dbReference type="Gene3D" id="1.10.443.10">
    <property type="entry name" value="Intergrase catalytic core"/>
    <property type="match status" value="1"/>
</dbReference>
<name>A0A6H0SM84_9MICC</name>
<keyword evidence="4 9" id="KW-0159">Chromosome partition</keyword>
<protein>
    <recommendedName>
        <fullName evidence="9">Tyrosine recombinase XerC</fullName>
    </recommendedName>
</protein>
<evidence type="ECO:0000259" key="10">
    <source>
        <dbReference type="PROSITE" id="PS51898"/>
    </source>
</evidence>
<dbReference type="GO" id="GO:0003677">
    <property type="term" value="F:DNA binding"/>
    <property type="evidence" value="ECO:0007669"/>
    <property type="project" value="UniProtKB-UniRule"/>
</dbReference>
<gene>
    <name evidence="9" type="primary">xerC</name>
    <name evidence="12" type="ORF">D3791_15635</name>
</gene>
<keyword evidence="8 9" id="KW-0131">Cell cycle</keyword>
<dbReference type="HAMAP" id="MF_01808">
    <property type="entry name" value="Recomb_XerC_XerD"/>
    <property type="match status" value="1"/>
</dbReference>